<dbReference type="Pfam" id="PF17917">
    <property type="entry name" value="RT_RNaseH"/>
    <property type="match status" value="1"/>
</dbReference>
<keyword evidence="3" id="KW-0540">Nuclease</keyword>
<dbReference type="EMBL" id="JAKCXM010000877">
    <property type="protein sequence ID" value="KAJ0391715.1"/>
    <property type="molecule type" value="Genomic_DNA"/>
</dbReference>
<dbReference type="AlphaFoldDB" id="A0AAD5L735"/>
<protein>
    <recommendedName>
        <fullName evidence="7">Reverse transcriptase RNase H-like domain-containing protein</fullName>
    </recommendedName>
</protein>
<comment type="caution">
    <text evidence="8">The sequence shown here is derived from an EMBL/GenBank/DDBJ whole genome shotgun (WGS) entry which is preliminary data.</text>
</comment>
<evidence type="ECO:0000259" key="7">
    <source>
        <dbReference type="Pfam" id="PF17917"/>
    </source>
</evidence>
<evidence type="ECO:0000256" key="4">
    <source>
        <dbReference type="ARBA" id="ARBA00022759"/>
    </source>
</evidence>
<evidence type="ECO:0000256" key="5">
    <source>
        <dbReference type="ARBA" id="ARBA00022801"/>
    </source>
</evidence>
<dbReference type="SUPFAM" id="SSF56672">
    <property type="entry name" value="DNA/RNA polymerases"/>
    <property type="match status" value="1"/>
</dbReference>
<dbReference type="GO" id="GO:0016787">
    <property type="term" value="F:hydrolase activity"/>
    <property type="evidence" value="ECO:0007669"/>
    <property type="project" value="UniProtKB-KW"/>
</dbReference>
<proteinExistence type="predicted"/>
<keyword evidence="9" id="KW-1185">Reference proteome</keyword>
<keyword evidence="2" id="KW-0548">Nucleotidyltransferase</keyword>
<keyword evidence="6" id="KW-0695">RNA-directed DNA polymerase</keyword>
<organism evidence="8 9">
    <name type="scientific">Pythium insidiosum</name>
    <name type="common">Pythiosis disease agent</name>
    <dbReference type="NCBI Taxonomy" id="114742"/>
    <lineage>
        <taxon>Eukaryota</taxon>
        <taxon>Sar</taxon>
        <taxon>Stramenopiles</taxon>
        <taxon>Oomycota</taxon>
        <taxon>Peronosporomycetes</taxon>
        <taxon>Pythiales</taxon>
        <taxon>Pythiaceae</taxon>
        <taxon>Pythium</taxon>
    </lineage>
</organism>
<keyword evidence="5" id="KW-0378">Hydrolase</keyword>
<evidence type="ECO:0000313" key="9">
    <source>
        <dbReference type="Proteomes" id="UP001209570"/>
    </source>
</evidence>
<dbReference type="GO" id="GO:0003964">
    <property type="term" value="F:RNA-directed DNA polymerase activity"/>
    <property type="evidence" value="ECO:0007669"/>
    <property type="project" value="UniProtKB-KW"/>
</dbReference>
<feature type="domain" description="Reverse transcriptase RNase H-like" evidence="7">
    <location>
        <begin position="2"/>
        <end position="59"/>
    </location>
</feature>
<evidence type="ECO:0000256" key="3">
    <source>
        <dbReference type="ARBA" id="ARBA00022722"/>
    </source>
</evidence>
<keyword evidence="1" id="KW-0808">Transferase</keyword>
<dbReference type="InterPro" id="IPR041373">
    <property type="entry name" value="RT_RNaseH"/>
</dbReference>
<name>A0AAD5L735_PYTIN</name>
<accession>A0AAD5L735</accession>
<dbReference type="GO" id="GO:0004519">
    <property type="term" value="F:endonuclease activity"/>
    <property type="evidence" value="ECO:0007669"/>
    <property type="project" value="UniProtKB-KW"/>
</dbReference>
<dbReference type="InterPro" id="IPR043502">
    <property type="entry name" value="DNA/RNA_pol_sf"/>
</dbReference>
<evidence type="ECO:0000313" key="8">
    <source>
        <dbReference type="EMBL" id="KAJ0391715.1"/>
    </source>
</evidence>
<gene>
    <name evidence="8" type="ORF">P43SY_011057</name>
</gene>
<evidence type="ECO:0000256" key="2">
    <source>
        <dbReference type="ARBA" id="ARBA00022695"/>
    </source>
</evidence>
<keyword evidence="4" id="KW-0255">Endonuclease</keyword>
<sequence length="157" mass="18488">MRYHIAEKEVLALLRVLSTFYTIVAGSPVKVNTRYSVLKWLMTSKSVTGRCLQWATLLSPWTLEIQRIEKMRVAHQGRRATKLLPRPPRRNPTLNQQRQRLYLLVEALVPLPRPPRRNPTLNQQRQRLHVLVEAHVLVLWPPRRHPTLNRQLPLLLL</sequence>
<reference evidence="8" key="1">
    <citation type="submission" date="2021-12" db="EMBL/GenBank/DDBJ databases">
        <title>Prjna785345.</title>
        <authorList>
            <person name="Rujirawat T."/>
            <person name="Krajaejun T."/>
        </authorList>
    </citation>
    <scope>NUCLEOTIDE SEQUENCE</scope>
    <source>
        <strain evidence="8">Pi057C3</strain>
    </source>
</reference>
<evidence type="ECO:0000256" key="1">
    <source>
        <dbReference type="ARBA" id="ARBA00022679"/>
    </source>
</evidence>
<evidence type="ECO:0000256" key="6">
    <source>
        <dbReference type="ARBA" id="ARBA00022918"/>
    </source>
</evidence>
<dbReference type="Proteomes" id="UP001209570">
    <property type="component" value="Unassembled WGS sequence"/>
</dbReference>